<keyword evidence="1" id="KW-0560">Oxidoreductase</keyword>
<dbReference type="PANTHER" id="PTHR13789:SF309">
    <property type="entry name" value="PUTATIVE (AFU_ORTHOLOGUE AFUA_6G14510)-RELATED"/>
    <property type="match status" value="1"/>
</dbReference>
<dbReference type="Gene3D" id="3.50.50.60">
    <property type="entry name" value="FAD/NAD(P)-binding domain"/>
    <property type="match status" value="1"/>
</dbReference>
<accession>A0A2A2TDL7</accession>
<feature type="domain" description="FAD-binding" evidence="3">
    <location>
        <begin position="8"/>
        <end position="343"/>
    </location>
</feature>
<reference evidence="4 5" key="1">
    <citation type="submission" date="2017-08" db="EMBL/GenBank/DDBJ databases">
        <title>Draft genome sequence of filamentous cyanobacterium Calothrix elsteri CCALA 953.</title>
        <authorList>
            <person name="Gagunashvili A.N."/>
            <person name="Elster J."/>
            <person name="Andresson O.S."/>
        </authorList>
    </citation>
    <scope>NUCLEOTIDE SEQUENCE [LARGE SCALE GENOMIC DNA]</scope>
    <source>
        <strain evidence="4 5">CCALA 953</strain>
    </source>
</reference>
<gene>
    <name evidence="4" type="ORF">CK510_22600</name>
</gene>
<evidence type="ECO:0000256" key="1">
    <source>
        <dbReference type="ARBA" id="ARBA00023002"/>
    </source>
</evidence>
<sequence>MVSTPKKIGIVGAGTTGLYLTILLENAGFEVSLFERAPQARVEGCGILLIPNGLEALSFHSRELCDEVIQAGVKVHTYEFRNLLGNLVSSDSAEDTEIKYGFPSLTIHREYITQALLRRVPAKCLHFDRYLDSIESKDDRVIAKFRNGTQWEGDLLIGADGLNSQVRNFVVPGIKPSYLGDIVWRGILPSTDVCPDHSFIVYIRAGGVYANAFDIGNGRLHWGFFIEYEQPEDEKGILVPKNCEIPQEELQKLPEAMRRTIEITPPENIVTRYSYDIDPLPQIVSENIILLGDAAHAKSPARAQGMSSGLQDAVLLSKYLKSAATIQEALVEYQQERLPIVHELQLTSRVKSQQTGRIKKLKTTV</sequence>
<dbReference type="EMBL" id="NTFS01000324">
    <property type="protein sequence ID" value="PAX51844.1"/>
    <property type="molecule type" value="Genomic_DNA"/>
</dbReference>
<dbReference type="InterPro" id="IPR002938">
    <property type="entry name" value="FAD-bd"/>
</dbReference>
<dbReference type="SUPFAM" id="SSF51905">
    <property type="entry name" value="FAD/NAD(P)-binding domain"/>
    <property type="match status" value="1"/>
</dbReference>
<dbReference type="OrthoDB" id="9766816at2"/>
<dbReference type="Proteomes" id="UP000218238">
    <property type="component" value="Unassembled WGS sequence"/>
</dbReference>
<dbReference type="InterPro" id="IPR050493">
    <property type="entry name" value="FAD-dep_Monooxygenase_BioMet"/>
</dbReference>
<evidence type="ECO:0000256" key="2">
    <source>
        <dbReference type="ARBA" id="ARBA00023033"/>
    </source>
</evidence>
<dbReference type="GO" id="GO:0004497">
    <property type="term" value="F:monooxygenase activity"/>
    <property type="evidence" value="ECO:0007669"/>
    <property type="project" value="UniProtKB-KW"/>
</dbReference>
<dbReference type="PRINTS" id="PR00420">
    <property type="entry name" value="RNGMNOXGNASE"/>
</dbReference>
<protein>
    <submittedName>
        <fullName evidence="4">Monooxygenase</fullName>
    </submittedName>
</protein>
<keyword evidence="2 4" id="KW-0503">Monooxygenase</keyword>
<name>A0A2A2TDL7_9CYAN</name>
<keyword evidence="5" id="KW-1185">Reference proteome</keyword>
<proteinExistence type="predicted"/>
<organism evidence="4 5">
    <name type="scientific">Brunnivagina elsteri CCALA 953</name>
    <dbReference type="NCBI Taxonomy" id="987040"/>
    <lineage>
        <taxon>Bacteria</taxon>
        <taxon>Bacillati</taxon>
        <taxon>Cyanobacteriota</taxon>
        <taxon>Cyanophyceae</taxon>
        <taxon>Nostocales</taxon>
        <taxon>Calotrichaceae</taxon>
        <taxon>Brunnivagina</taxon>
    </lineage>
</organism>
<evidence type="ECO:0000313" key="4">
    <source>
        <dbReference type="EMBL" id="PAX51844.1"/>
    </source>
</evidence>
<comment type="caution">
    <text evidence="4">The sequence shown here is derived from an EMBL/GenBank/DDBJ whole genome shotgun (WGS) entry which is preliminary data.</text>
</comment>
<dbReference type="InterPro" id="IPR036188">
    <property type="entry name" value="FAD/NAD-bd_sf"/>
</dbReference>
<dbReference type="AlphaFoldDB" id="A0A2A2TDL7"/>
<dbReference type="RefSeq" id="WP_095723828.1">
    <property type="nucleotide sequence ID" value="NZ_NTFS01000324.1"/>
</dbReference>
<dbReference type="PANTHER" id="PTHR13789">
    <property type="entry name" value="MONOOXYGENASE"/>
    <property type="match status" value="1"/>
</dbReference>
<dbReference type="Pfam" id="PF01494">
    <property type="entry name" value="FAD_binding_3"/>
    <property type="match status" value="1"/>
</dbReference>
<dbReference type="GO" id="GO:0071949">
    <property type="term" value="F:FAD binding"/>
    <property type="evidence" value="ECO:0007669"/>
    <property type="project" value="InterPro"/>
</dbReference>
<evidence type="ECO:0000313" key="5">
    <source>
        <dbReference type="Proteomes" id="UP000218238"/>
    </source>
</evidence>
<evidence type="ECO:0000259" key="3">
    <source>
        <dbReference type="Pfam" id="PF01494"/>
    </source>
</evidence>